<reference evidence="2" key="1">
    <citation type="journal article" date="2014" name="Int. J. Syst. Evol. Microbiol.">
        <title>Complete genome of a new Firmicutes species belonging to the dominant human colonic microbiota ('Ruminococcus bicirculans') reveals two chromosomes and a selective capacity to utilize plant glucans.</title>
        <authorList>
            <consortium name="NISC Comparative Sequencing Program"/>
            <person name="Wegmann U."/>
            <person name="Louis P."/>
            <person name="Goesmann A."/>
            <person name="Henrissat B."/>
            <person name="Duncan S.H."/>
            <person name="Flint H.J."/>
        </authorList>
    </citation>
    <scope>NUCLEOTIDE SEQUENCE</scope>
    <source>
        <strain evidence="2">VKM B-1499</strain>
    </source>
</reference>
<comment type="caution">
    <text evidence="2">The sequence shown here is derived from an EMBL/GenBank/DDBJ whole genome shotgun (WGS) entry which is preliminary data.</text>
</comment>
<evidence type="ECO:0000256" key="1">
    <source>
        <dbReference type="SAM" id="Phobius"/>
    </source>
</evidence>
<accession>A0ABQ5TAV0</accession>
<dbReference type="EMBL" id="BSFD01000009">
    <property type="protein sequence ID" value="GLK49478.1"/>
    <property type="molecule type" value="Genomic_DNA"/>
</dbReference>
<keyword evidence="1" id="KW-0812">Transmembrane</keyword>
<feature type="transmembrane region" description="Helical" evidence="1">
    <location>
        <begin position="39"/>
        <end position="61"/>
    </location>
</feature>
<keyword evidence="1" id="KW-0472">Membrane</keyword>
<keyword evidence="1" id="KW-1133">Transmembrane helix</keyword>
<gene>
    <name evidence="2" type="ORF">GCM10017620_24510</name>
</gene>
<feature type="transmembrane region" description="Helical" evidence="1">
    <location>
        <begin position="81"/>
        <end position="103"/>
    </location>
</feature>
<protein>
    <submittedName>
        <fullName evidence="2">Uncharacterized protein</fullName>
    </submittedName>
</protein>
<name>A0ABQ5TAV0_9CAUL</name>
<keyword evidence="3" id="KW-1185">Reference proteome</keyword>
<dbReference type="RefSeq" id="WP_271165673.1">
    <property type="nucleotide sequence ID" value="NZ_BSFD01000009.1"/>
</dbReference>
<reference evidence="2" key="2">
    <citation type="submission" date="2023-01" db="EMBL/GenBank/DDBJ databases">
        <authorList>
            <person name="Sun Q."/>
            <person name="Evtushenko L."/>
        </authorList>
    </citation>
    <scope>NUCLEOTIDE SEQUENCE</scope>
    <source>
        <strain evidence="2">VKM B-1499</strain>
    </source>
</reference>
<dbReference type="Proteomes" id="UP001143509">
    <property type="component" value="Unassembled WGS sequence"/>
</dbReference>
<proteinExistence type="predicted"/>
<organism evidence="2 3">
    <name type="scientific">Brevundimonas intermedia</name>
    <dbReference type="NCBI Taxonomy" id="74315"/>
    <lineage>
        <taxon>Bacteria</taxon>
        <taxon>Pseudomonadati</taxon>
        <taxon>Pseudomonadota</taxon>
        <taxon>Alphaproteobacteria</taxon>
        <taxon>Caulobacterales</taxon>
        <taxon>Caulobacteraceae</taxon>
        <taxon>Brevundimonas</taxon>
    </lineage>
</organism>
<evidence type="ECO:0000313" key="3">
    <source>
        <dbReference type="Proteomes" id="UP001143509"/>
    </source>
</evidence>
<sequence length="125" mass="12489">MTDPAAAEAMKAVAAATHGPDTPEAASVIAKPTDIAIRALGLAGPALSLMIMAIVAAIASAPAWRWLGLPEWPDEVAAVRIQALAGIAMALTAILGVVVFRLASGGLKRVEAKAGPAGLTVETGD</sequence>
<evidence type="ECO:0000313" key="2">
    <source>
        <dbReference type="EMBL" id="GLK49478.1"/>
    </source>
</evidence>